<dbReference type="RefSeq" id="WP_015751488.1">
    <property type="nucleotide sequence ID" value="NC_013223.1"/>
</dbReference>
<feature type="domain" description="Methyltransferase type 11" evidence="3">
    <location>
        <begin position="44"/>
        <end position="135"/>
    </location>
</feature>
<keyword evidence="5" id="KW-1185">Reference proteome</keyword>
<dbReference type="GO" id="GO:0008757">
    <property type="term" value="F:S-adenosylmethionine-dependent methyltransferase activity"/>
    <property type="evidence" value="ECO:0007669"/>
    <property type="project" value="InterPro"/>
</dbReference>
<dbReference type="Pfam" id="PF08241">
    <property type="entry name" value="Methyltransf_11"/>
    <property type="match status" value="1"/>
</dbReference>
<sequence length="252" mass="27843">MKQQVRRCFDRAHATYSQAAVVQKEIAEACARLVPEEQTFATALEIGAGGGLLTRSLLPRVQVGCYLACDLSRAMLAHLPAAHLHRFQADGEQLPLPSGCVDLLVSASTLQWYTAPHRSLPANLDLLRPGGTFVLALFVRGTLPELAASSRATGFGTLQPLLPASTYRHILDATPGLSWQSRVQTHTQWHRSVTGFLRSHKKTGATFSPGRKAFLGKDRLARFCRYYASRFARDNSIPARYRVLYLWGRRGG</sequence>
<dbReference type="GO" id="GO:0032259">
    <property type="term" value="P:methylation"/>
    <property type="evidence" value="ECO:0007669"/>
    <property type="project" value="UniProtKB-KW"/>
</dbReference>
<protein>
    <submittedName>
        <fullName evidence="4">Methyltransferase type 11</fullName>
    </submittedName>
</protein>
<dbReference type="PANTHER" id="PTHR13090">
    <property type="entry name" value="ARGININE-HYDROXYLASE NDUFAF5, MITOCHONDRIAL"/>
    <property type="match status" value="1"/>
</dbReference>
<reference evidence="5" key="1">
    <citation type="submission" date="2009-09" db="EMBL/GenBank/DDBJ databases">
        <title>The complete chromosome of Desulfohalobium retbaense DSM 5692.</title>
        <authorList>
            <consortium name="US DOE Joint Genome Institute (JGI-PGF)"/>
            <person name="Lucas S."/>
            <person name="Copeland A."/>
            <person name="Lapidus A."/>
            <person name="Glavina del Rio T."/>
            <person name="Dalin E."/>
            <person name="Tice H."/>
            <person name="Bruce D."/>
            <person name="Goodwin L."/>
            <person name="Pitluck S."/>
            <person name="Kyrpides N."/>
            <person name="Mavromatis K."/>
            <person name="Ivanova N."/>
            <person name="Mikhailova N."/>
            <person name="Munk A.C."/>
            <person name="Brettin T."/>
            <person name="Detter J.C."/>
            <person name="Han C."/>
            <person name="Tapia R."/>
            <person name="Larimer F."/>
            <person name="Land M."/>
            <person name="Hauser L."/>
            <person name="Markowitz V."/>
            <person name="Cheng J.-F."/>
            <person name="Hugenholtz P."/>
            <person name="Woyke T."/>
            <person name="Wu D."/>
            <person name="Spring S."/>
            <person name="Klenk H.-P."/>
            <person name="Eisen J.A."/>
        </authorList>
    </citation>
    <scope>NUCLEOTIDE SEQUENCE [LARGE SCALE GENOMIC DNA]</scope>
    <source>
        <strain evidence="5">DSM 5692</strain>
    </source>
</reference>
<proteinExistence type="predicted"/>
<evidence type="ECO:0000313" key="4">
    <source>
        <dbReference type="EMBL" id="ACV68337.1"/>
    </source>
</evidence>
<gene>
    <name evidence="4" type="ordered locus">Dret_1049</name>
</gene>
<dbReference type="InterPro" id="IPR050602">
    <property type="entry name" value="Malonyl-ACP_OMT"/>
</dbReference>
<dbReference type="EMBL" id="CP001734">
    <property type="protein sequence ID" value="ACV68337.1"/>
    <property type="molecule type" value="Genomic_DNA"/>
</dbReference>
<reference evidence="4 5" key="2">
    <citation type="journal article" date="2010" name="Stand. Genomic Sci.">
        <title>Complete genome sequence of Desulfohalobium retbaense type strain (HR(100)).</title>
        <authorList>
            <person name="Spring S."/>
            <person name="Nolan M."/>
            <person name="Lapidus A."/>
            <person name="Glavina Del Rio T."/>
            <person name="Copeland A."/>
            <person name="Tice H."/>
            <person name="Cheng J.F."/>
            <person name="Lucas S."/>
            <person name="Land M."/>
            <person name="Chen F."/>
            <person name="Bruce D."/>
            <person name="Goodwin L."/>
            <person name="Pitluck S."/>
            <person name="Ivanova N."/>
            <person name="Mavromatis K."/>
            <person name="Mikhailova N."/>
            <person name="Pati A."/>
            <person name="Chen A."/>
            <person name="Palaniappan K."/>
            <person name="Hauser L."/>
            <person name="Chang Y.J."/>
            <person name="Jeffries C.D."/>
            <person name="Munk C."/>
            <person name="Kiss H."/>
            <person name="Chain P."/>
            <person name="Han C."/>
            <person name="Brettin T."/>
            <person name="Detter J.C."/>
            <person name="Schuler E."/>
            <person name="Goker M."/>
            <person name="Rohde M."/>
            <person name="Bristow J."/>
            <person name="Eisen J.A."/>
            <person name="Markowitz V."/>
            <person name="Hugenholtz P."/>
            <person name="Kyrpides N.C."/>
            <person name="Klenk H.P."/>
        </authorList>
    </citation>
    <scope>NUCLEOTIDE SEQUENCE [LARGE SCALE GENOMIC DNA]</scope>
    <source>
        <strain evidence="4 5">DSM 5692</strain>
    </source>
</reference>
<dbReference type="AlphaFoldDB" id="C8X214"/>
<evidence type="ECO:0000256" key="2">
    <source>
        <dbReference type="ARBA" id="ARBA00022679"/>
    </source>
</evidence>
<dbReference type="SUPFAM" id="SSF53335">
    <property type="entry name" value="S-adenosyl-L-methionine-dependent methyltransferases"/>
    <property type="match status" value="1"/>
</dbReference>
<name>C8X214_DESRD</name>
<dbReference type="PANTHER" id="PTHR13090:SF1">
    <property type="entry name" value="ARGININE-HYDROXYLASE NDUFAF5, MITOCHONDRIAL"/>
    <property type="match status" value="1"/>
</dbReference>
<dbReference type="STRING" id="485915.Dret_1049"/>
<organism evidence="4 5">
    <name type="scientific">Desulfohalobium retbaense (strain ATCC 49708 / DSM 5692 / JCM 16813 / HR100)</name>
    <dbReference type="NCBI Taxonomy" id="485915"/>
    <lineage>
        <taxon>Bacteria</taxon>
        <taxon>Pseudomonadati</taxon>
        <taxon>Thermodesulfobacteriota</taxon>
        <taxon>Desulfovibrionia</taxon>
        <taxon>Desulfovibrionales</taxon>
        <taxon>Desulfohalobiaceae</taxon>
        <taxon>Desulfohalobium</taxon>
    </lineage>
</organism>
<keyword evidence="2" id="KW-0808">Transferase</keyword>
<dbReference type="HOGENOM" id="CLU_046586_2_2_7"/>
<evidence type="ECO:0000259" key="3">
    <source>
        <dbReference type="Pfam" id="PF08241"/>
    </source>
</evidence>
<dbReference type="CDD" id="cd02440">
    <property type="entry name" value="AdoMet_MTases"/>
    <property type="match status" value="1"/>
</dbReference>
<evidence type="ECO:0000256" key="1">
    <source>
        <dbReference type="ARBA" id="ARBA00022603"/>
    </source>
</evidence>
<dbReference type="KEGG" id="drt:Dret_1049"/>
<evidence type="ECO:0000313" key="5">
    <source>
        <dbReference type="Proteomes" id="UP000001052"/>
    </source>
</evidence>
<accession>C8X214</accession>
<dbReference type="Proteomes" id="UP000001052">
    <property type="component" value="Chromosome"/>
</dbReference>
<dbReference type="Gene3D" id="3.40.50.150">
    <property type="entry name" value="Vaccinia Virus protein VP39"/>
    <property type="match status" value="1"/>
</dbReference>
<dbReference type="eggNOG" id="COG2226">
    <property type="taxonomic scope" value="Bacteria"/>
</dbReference>
<dbReference type="InterPro" id="IPR013216">
    <property type="entry name" value="Methyltransf_11"/>
</dbReference>
<dbReference type="InterPro" id="IPR029063">
    <property type="entry name" value="SAM-dependent_MTases_sf"/>
</dbReference>
<keyword evidence="1 4" id="KW-0489">Methyltransferase</keyword>